<organism evidence="3 4">
    <name type="scientific">Reticulomyxa filosa</name>
    <dbReference type="NCBI Taxonomy" id="46433"/>
    <lineage>
        <taxon>Eukaryota</taxon>
        <taxon>Sar</taxon>
        <taxon>Rhizaria</taxon>
        <taxon>Retaria</taxon>
        <taxon>Foraminifera</taxon>
        <taxon>Monothalamids</taxon>
        <taxon>Reticulomyxidae</taxon>
        <taxon>Reticulomyxa</taxon>
    </lineage>
</organism>
<dbReference type="InterPro" id="IPR018490">
    <property type="entry name" value="cNMP-bd_dom_sf"/>
</dbReference>
<comment type="caution">
    <text evidence="3">The sequence shown here is derived from an EMBL/GenBank/DDBJ whole genome shotgun (WGS) entry which is preliminary data.</text>
</comment>
<evidence type="ECO:0000313" key="4">
    <source>
        <dbReference type="Proteomes" id="UP000023152"/>
    </source>
</evidence>
<sequence>DFCQVKGVSDHITQQVLAHIEYYYRSNISANNNLWAALPAHMQLKIVGEATTSKQIRPARIIVKSLFSNMIDDDELLGLLALRLKSIFCVDYLFHKGDYFKAIYVHKSGYCVKYKTYSRHQYRQFLECNASRLRQGKKPLCAEQQLDGTRVLKGDVFGGPYVYVYLYYIFIYVFNICLFCWNKKKKKKKKKKKLLGFRQKTHGEEVDLNKAMCTLKCEDPCEFYVLNESDVVDVISHVYLIDDKERDSLIDAITRRKYCDRNIFVYKNEIKKRSRKKLETTFNLKIGTLPKIIEPLYPLNLRVNENATRLRIYDEEMINRQRIRRKQKRKTKGDTDNKDSNDQPGLTFFLTESISGFPSAFSPFSFSSSFVCFFFAFVIQRVVLICHTFLIDSSYSSYARKIKEKEKSGITNMAPNRRNGLKFMCKFYLFLEHRFDFQITVNRENCRNFIKQAFVKSSAGIEFQKNLVILLKRGKEHWIKQMYDELVKNFCV</sequence>
<keyword evidence="2" id="KW-0812">Transmembrane</keyword>
<reference evidence="3 4" key="1">
    <citation type="journal article" date="2013" name="Curr. Biol.">
        <title>The Genome of the Foraminiferan Reticulomyxa filosa.</title>
        <authorList>
            <person name="Glockner G."/>
            <person name="Hulsmann N."/>
            <person name="Schleicher M."/>
            <person name="Noegel A.A."/>
            <person name="Eichinger L."/>
            <person name="Gallinger C."/>
            <person name="Pawlowski J."/>
            <person name="Sierra R."/>
            <person name="Euteneuer U."/>
            <person name="Pillet L."/>
            <person name="Moustafa A."/>
            <person name="Platzer M."/>
            <person name="Groth M."/>
            <person name="Szafranski K."/>
            <person name="Schliwa M."/>
        </authorList>
    </citation>
    <scope>NUCLEOTIDE SEQUENCE [LARGE SCALE GENOMIC DNA]</scope>
</reference>
<evidence type="ECO:0000256" key="1">
    <source>
        <dbReference type="SAM" id="MobiDB-lite"/>
    </source>
</evidence>
<protein>
    <recommendedName>
        <fullName evidence="5">Cyclic nucleotide-binding domain-containing protein</fullName>
    </recommendedName>
</protein>
<feature type="region of interest" description="Disordered" evidence="1">
    <location>
        <begin position="323"/>
        <end position="344"/>
    </location>
</feature>
<feature type="transmembrane region" description="Helical" evidence="2">
    <location>
        <begin position="370"/>
        <end position="391"/>
    </location>
</feature>
<feature type="compositionally biased region" description="Basic and acidic residues" evidence="1">
    <location>
        <begin position="332"/>
        <end position="341"/>
    </location>
</feature>
<evidence type="ECO:0008006" key="5">
    <source>
        <dbReference type="Google" id="ProtNLM"/>
    </source>
</evidence>
<dbReference type="EMBL" id="ASPP01010211">
    <property type="protein sequence ID" value="ETO23101.1"/>
    <property type="molecule type" value="Genomic_DNA"/>
</dbReference>
<dbReference type="SUPFAM" id="SSF51206">
    <property type="entry name" value="cAMP-binding domain-like"/>
    <property type="match status" value="1"/>
</dbReference>
<evidence type="ECO:0000256" key="2">
    <source>
        <dbReference type="SAM" id="Phobius"/>
    </source>
</evidence>
<gene>
    <name evidence="3" type="ORF">RFI_14084</name>
</gene>
<keyword evidence="2" id="KW-0472">Membrane</keyword>
<accession>X6NAN8</accession>
<dbReference type="Proteomes" id="UP000023152">
    <property type="component" value="Unassembled WGS sequence"/>
</dbReference>
<evidence type="ECO:0000313" key="3">
    <source>
        <dbReference type="EMBL" id="ETO23101.1"/>
    </source>
</evidence>
<feature type="transmembrane region" description="Helical" evidence="2">
    <location>
        <begin position="162"/>
        <end position="181"/>
    </location>
</feature>
<proteinExistence type="predicted"/>
<dbReference type="AlphaFoldDB" id="X6NAN8"/>
<feature type="non-terminal residue" evidence="3">
    <location>
        <position position="1"/>
    </location>
</feature>
<keyword evidence="4" id="KW-1185">Reference proteome</keyword>
<name>X6NAN8_RETFI</name>
<keyword evidence="2" id="KW-1133">Transmembrane helix</keyword>